<dbReference type="Gene3D" id="3.90.1680.10">
    <property type="entry name" value="SOS response associated peptidase-like"/>
    <property type="match status" value="1"/>
</dbReference>
<evidence type="ECO:0000256" key="3">
    <source>
        <dbReference type="ARBA" id="ARBA00022763"/>
    </source>
</evidence>
<dbReference type="GO" id="GO:0106300">
    <property type="term" value="P:protein-DNA covalent cross-linking repair"/>
    <property type="evidence" value="ECO:0007669"/>
    <property type="project" value="InterPro"/>
</dbReference>
<evidence type="ECO:0000256" key="1">
    <source>
        <dbReference type="ARBA" id="ARBA00008136"/>
    </source>
</evidence>
<dbReference type="GO" id="GO:0016829">
    <property type="term" value="F:lyase activity"/>
    <property type="evidence" value="ECO:0007669"/>
    <property type="project" value="UniProtKB-KW"/>
</dbReference>
<comment type="caution">
    <text evidence="10">The sequence shown here is derived from an EMBL/GenBank/DDBJ whole genome shotgun (WGS) entry which is preliminary data.</text>
</comment>
<evidence type="ECO:0000256" key="8">
    <source>
        <dbReference type="RuleBase" id="RU364100"/>
    </source>
</evidence>
<proteinExistence type="inferred from homology"/>
<comment type="similarity">
    <text evidence="1 8">Belongs to the SOS response-associated peptidase family.</text>
</comment>
<dbReference type="AlphaFoldDB" id="A0A4R0YV07"/>
<dbReference type="SUPFAM" id="SSF143081">
    <property type="entry name" value="BB1717-like"/>
    <property type="match status" value="1"/>
</dbReference>
<keyword evidence="2 8" id="KW-0645">Protease</keyword>
<name>A0A4R0YV07_9GAMM</name>
<keyword evidence="3" id="KW-0227">DNA damage</keyword>
<dbReference type="GO" id="GO:0006508">
    <property type="term" value="P:proteolysis"/>
    <property type="evidence" value="ECO:0007669"/>
    <property type="project" value="UniProtKB-KW"/>
</dbReference>
<keyword evidence="11" id="KW-1185">Reference proteome</keyword>
<dbReference type="InterPro" id="IPR036590">
    <property type="entry name" value="SRAP-like"/>
</dbReference>
<dbReference type="InterPro" id="IPR003738">
    <property type="entry name" value="SRAP"/>
</dbReference>
<protein>
    <recommendedName>
        <fullName evidence="8">Abasic site processing protein</fullName>
        <ecNumber evidence="8">3.4.-.-</ecNumber>
    </recommendedName>
</protein>
<feature type="region of interest" description="Disordered" evidence="9">
    <location>
        <begin position="96"/>
        <end position="138"/>
    </location>
</feature>
<keyword evidence="6" id="KW-0238">DNA-binding</keyword>
<accession>A0A4R0YV07</accession>
<dbReference type="PANTHER" id="PTHR13604">
    <property type="entry name" value="DC12-RELATED"/>
    <property type="match status" value="1"/>
</dbReference>
<feature type="compositionally biased region" description="Basic and acidic residues" evidence="9">
    <location>
        <begin position="105"/>
        <end position="137"/>
    </location>
</feature>
<gene>
    <name evidence="10" type="ORF">EZM97_14630</name>
</gene>
<evidence type="ECO:0000256" key="5">
    <source>
        <dbReference type="ARBA" id="ARBA00023124"/>
    </source>
</evidence>
<evidence type="ECO:0000256" key="4">
    <source>
        <dbReference type="ARBA" id="ARBA00022801"/>
    </source>
</evidence>
<reference evidence="10 11" key="1">
    <citation type="submission" date="2019-02" db="EMBL/GenBank/DDBJ databases">
        <title>Dyella amyloliquefaciens sp. nov., isolated from forest soil.</title>
        <authorList>
            <person name="Gao Z.-H."/>
            <person name="Qiu L.-H."/>
        </authorList>
    </citation>
    <scope>NUCLEOTIDE SEQUENCE [LARGE SCALE GENOMIC DNA]</scope>
    <source>
        <strain evidence="10 11">KACC 12747</strain>
    </source>
</reference>
<keyword evidence="7" id="KW-0456">Lyase</keyword>
<dbReference type="Pfam" id="PF02586">
    <property type="entry name" value="SRAP"/>
    <property type="match status" value="1"/>
</dbReference>
<sequence length="322" mass="36690">MCYSAQIEADYDKFVREWGAIISIKRFVELFWEKRKDGGWSKIPKAMREAFRKPHGEEGFELAKLVAEGDREQAVALQAGLDAQVARLQRAEAVLAGPKPTKSASSDKRIATDKISRAPRNLDDLTSKEPKDHDTRIDPGIYAPVMIEKDGQRIVVPMRYQCPLPGWNEKTERRYAGTYNARRDNLEKSWGKLFGHRHRIMIVTRFYENVSRHKMEGRELATGEKEENVVLKFDPRPPQEMLVACLWNMSLGADHGTDLFTFAAITDEPPPEVLAAGHDRCIVPIKPEHVDAWLSPGPNNLEALYAILDDRARPYYEHRLAA</sequence>
<dbReference type="EMBL" id="SJTG01000002">
    <property type="protein sequence ID" value="TCI10150.1"/>
    <property type="molecule type" value="Genomic_DNA"/>
</dbReference>
<dbReference type="GO" id="GO:0003697">
    <property type="term" value="F:single-stranded DNA binding"/>
    <property type="evidence" value="ECO:0007669"/>
    <property type="project" value="InterPro"/>
</dbReference>
<dbReference type="RefSeq" id="WP_131407891.1">
    <property type="nucleotide sequence ID" value="NZ_SJTG01000002.1"/>
</dbReference>
<keyword evidence="4 8" id="KW-0378">Hydrolase</keyword>
<dbReference type="GO" id="GO:0008233">
    <property type="term" value="F:peptidase activity"/>
    <property type="evidence" value="ECO:0007669"/>
    <property type="project" value="UniProtKB-KW"/>
</dbReference>
<evidence type="ECO:0000256" key="9">
    <source>
        <dbReference type="SAM" id="MobiDB-lite"/>
    </source>
</evidence>
<dbReference type="EC" id="3.4.-.-" evidence="8"/>
<evidence type="ECO:0000256" key="2">
    <source>
        <dbReference type="ARBA" id="ARBA00022670"/>
    </source>
</evidence>
<organism evidence="10 11">
    <name type="scientific">Dyella soli</name>
    <dbReference type="NCBI Taxonomy" id="522319"/>
    <lineage>
        <taxon>Bacteria</taxon>
        <taxon>Pseudomonadati</taxon>
        <taxon>Pseudomonadota</taxon>
        <taxon>Gammaproteobacteria</taxon>
        <taxon>Lysobacterales</taxon>
        <taxon>Rhodanobacteraceae</taxon>
        <taxon>Dyella</taxon>
    </lineage>
</organism>
<dbReference type="PANTHER" id="PTHR13604:SF0">
    <property type="entry name" value="ABASIC SITE PROCESSING PROTEIN HMCES"/>
    <property type="match status" value="1"/>
</dbReference>
<evidence type="ECO:0000256" key="7">
    <source>
        <dbReference type="ARBA" id="ARBA00023239"/>
    </source>
</evidence>
<keyword evidence="5" id="KW-0190">Covalent protein-DNA linkage</keyword>
<dbReference type="Proteomes" id="UP000291822">
    <property type="component" value="Unassembled WGS sequence"/>
</dbReference>
<evidence type="ECO:0000313" key="11">
    <source>
        <dbReference type="Proteomes" id="UP000291822"/>
    </source>
</evidence>
<evidence type="ECO:0000313" key="10">
    <source>
        <dbReference type="EMBL" id="TCI10150.1"/>
    </source>
</evidence>
<evidence type="ECO:0000256" key="6">
    <source>
        <dbReference type="ARBA" id="ARBA00023125"/>
    </source>
</evidence>